<protein>
    <submittedName>
        <fullName evidence="1">Class I SAM-dependent methyltransferase</fullName>
    </submittedName>
</protein>
<gene>
    <name evidence="1" type="ORF">KEU06_15920</name>
</gene>
<dbReference type="GO" id="GO:0032259">
    <property type="term" value="P:methylation"/>
    <property type="evidence" value="ECO:0007669"/>
    <property type="project" value="UniProtKB-KW"/>
</dbReference>
<reference evidence="1" key="1">
    <citation type="submission" date="2021-04" db="EMBL/GenBank/DDBJ databases">
        <title>Pseudaminobacter soli sp. nov., isolated from paddy soil contaminated by heavy metals.</title>
        <authorList>
            <person name="Zhang K."/>
        </authorList>
    </citation>
    <scope>NUCLEOTIDE SEQUENCE</scope>
    <source>
        <strain evidence="1">19-2017</strain>
    </source>
</reference>
<proteinExistence type="predicted"/>
<organism evidence="1 2">
    <name type="scientific">Pseudaminobacter soli</name>
    <name type="common">ex Zhang et al. 2022</name>
    <dbReference type="NCBI Taxonomy" id="2831468"/>
    <lineage>
        <taxon>Bacteria</taxon>
        <taxon>Pseudomonadati</taxon>
        <taxon>Pseudomonadota</taxon>
        <taxon>Alphaproteobacteria</taxon>
        <taxon>Hyphomicrobiales</taxon>
        <taxon>Phyllobacteriaceae</taxon>
        <taxon>Pseudaminobacter</taxon>
    </lineage>
</organism>
<evidence type="ECO:0000313" key="1">
    <source>
        <dbReference type="EMBL" id="MBS3650100.1"/>
    </source>
</evidence>
<keyword evidence="1" id="KW-0808">Transferase</keyword>
<name>A0A942E3V0_9HYPH</name>
<dbReference type="Proteomes" id="UP000680348">
    <property type="component" value="Unassembled WGS sequence"/>
</dbReference>
<dbReference type="EMBL" id="JAGWCR010000008">
    <property type="protein sequence ID" value="MBS3650100.1"/>
    <property type="molecule type" value="Genomic_DNA"/>
</dbReference>
<keyword evidence="2" id="KW-1185">Reference proteome</keyword>
<dbReference type="InterPro" id="IPR029063">
    <property type="entry name" value="SAM-dependent_MTases_sf"/>
</dbReference>
<keyword evidence="1" id="KW-0489">Methyltransferase</keyword>
<evidence type="ECO:0000313" key="2">
    <source>
        <dbReference type="Proteomes" id="UP000680348"/>
    </source>
</evidence>
<accession>A0A942E3V0</accession>
<dbReference type="SUPFAM" id="SSF53335">
    <property type="entry name" value="S-adenosyl-L-methionine-dependent methyltransferases"/>
    <property type="match status" value="1"/>
</dbReference>
<comment type="caution">
    <text evidence="1">The sequence shown here is derived from an EMBL/GenBank/DDBJ whole genome shotgun (WGS) entry which is preliminary data.</text>
</comment>
<dbReference type="AlphaFoldDB" id="A0A942E3V0"/>
<dbReference type="GO" id="GO:0008168">
    <property type="term" value="F:methyltransferase activity"/>
    <property type="evidence" value="ECO:0007669"/>
    <property type="project" value="UniProtKB-KW"/>
</dbReference>
<dbReference type="RefSeq" id="WP_188255655.1">
    <property type="nucleotide sequence ID" value="NZ_JABVCF010000008.1"/>
</dbReference>
<sequence>MQEATRPAEAEQDWHADAFDLARGVAAYTGSPLLKGVARVIGRYPQAAIANAFNHKQVACKTWARDRLFECAGGAFGRICIVGGWYGVLAGMLLEDHRFTIGQIENSDIDPDVAAIAQTLNEAFGDRFRALTADMYRLDYMRLRPDLVINTSCEHIPDLRAWLSLIPSGTRVLLQSNDYFAHPTHVACVNSLAEFEKLARLSRVDFAGELPQKKYTRFMLIGRV</sequence>